<protein>
    <recommendedName>
        <fullName evidence="7">IrrE N-terminal-like domain-containing protein</fullName>
    </recommendedName>
</protein>
<proteinExistence type="predicted"/>
<name>A0A059G3G3_9PROT</name>
<dbReference type="InterPro" id="IPR018990">
    <property type="entry name" value="Prot_inh_I42_chagasin"/>
</dbReference>
<evidence type="ECO:0000259" key="4">
    <source>
        <dbReference type="Pfam" id="PF09394"/>
    </source>
</evidence>
<dbReference type="InterPro" id="IPR010359">
    <property type="entry name" value="IrrE_HExxH"/>
</dbReference>
<evidence type="ECO:0000313" key="6">
    <source>
        <dbReference type="Proteomes" id="UP000024942"/>
    </source>
</evidence>
<organism evidence="5 6">
    <name type="scientific">Hyphomonas oceanitis SCH89</name>
    <dbReference type="NCBI Taxonomy" id="1280953"/>
    <lineage>
        <taxon>Bacteria</taxon>
        <taxon>Pseudomonadati</taxon>
        <taxon>Pseudomonadota</taxon>
        <taxon>Alphaproteobacteria</taxon>
        <taxon>Hyphomonadales</taxon>
        <taxon>Hyphomonadaceae</taxon>
        <taxon>Hyphomonas</taxon>
    </lineage>
</organism>
<evidence type="ECO:0000259" key="3">
    <source>
        <dbReference type="Pfam" id="PF06114"/>
    </source>
</evidence>
<dbReference type="PANTHER" id="PTHR43236">
    <property type="entry name" value="ANTITOXIN HIGA1"/>
    <property type="match status" value="1"/>
</dbReference>
<dbReference type="PATRIC" id="fig|1280953.3.peg.3223"/>
<dbReference type="eggNOG" id="COG2856">
    <property type="taxonomic scope" value="Bacteria"/>
</dbReference>
<dbReference type="EMBL" id="ARYL01000031">
    <property type="protein sequence ID" value="KDA01279.1"/>
    <property type="molecule type" value="Genomic_DNA"/>
</dbReference>
<dbReference type="Gene3D" id="1.10.10.2910">
    <property type="match status" value="1"/>
</dbReference>
<evidence type="ECO:0000313" key="5">
    <source>
        <dbReference type="EMBL" id="KDA01279.1"/>
    </source>
</evidence>
<feature type="domain" description="IrrE N-terminal-like" evidence="3">
    <location>
        <begin position="70"/>
        <end position="173"/>
    </location>
</feature>
<dbReference type="PANTHER" id="PTHR43236:SF1">
    <property type="entry name" value="BLL7220 PROTEIN"/>
    <property type="match status" value="1"/>
</dbReference>
<dbReference type="Proteomes" id="UP000024942">
    <property type="component" value="Unassembled WGS sequence"/>
</dbReference>
<sequence>MVRGRAAEIRLEAISAAKRLHREMKIRNTVTSGSGMIDVFGAIEQLEIPLVFKPLKTALGLCLPKPLSGIMVTTERGLYIQRFTAAHELGHAVLGHSGSVDREFNYRAMLEPASGQDFQELAADAFAAEFMLPRWLYKHHVQQQGWTVQRHLQNPDIVYQLSLRMGASYEATCWGLLSHDILNRTDVELLLKTKVAQIKQSTGETFRPANSWANTWRISAKDHGATLTVDPDDLIKIDLEEAAGSGYQWNLDKLRGAGFEVISDRNQIARDPVLYGGGVRRTLITRPPEAPMVNIDLSESQPWQAAPDNDRQLRVSLIMSGKESGGLSRIARINRGAVEK</sequence>
<keyword evidence="1" id="KW-0646">Protease inhibitor</keyword>
<evidence type="ECO:0000256" key="2">
    <source>
        <dbReference type="ARBA" id="ARBA00022704"/>
    </source>
</evidence>
<feature type="domain" description="Proteinase inhibitor I42 chagasin" evidence="4">
    <location>
        <begin position="229"/>
        <end position="310"/>
    </location>
</feature>
<dbReference type="InterPro" id="IPR036331">
    <property type="entry name" value="Chagasin-like_sf"/>
</dbReference>
<comment type="caution">
    <text evidence="5">The sequence shown here is derived from an EMBL/GenBank/DDBJ whole genome shotgun (WGS) entry which is preliminary data.</text>
</comment>
<dbReference type="InterPro" id="IPR052345">
    <property type="entry name" value="Rad_response_metalloprotease"/>
</dbReference>
<dbReference type="Gene3D" id="2.60.40.2020">
    <property type="match status" value="1"/>
</dbReference>
<accession>A0A059G3G3</accession>
<evidence type="ECO:0000256" key="1">
    <source>
        <dbReference type="ARBA" id="ARBA00022690"/>
    </source>
</evidence>
<dbReference type="STRING" id="1280953.HOC_16076"/>
<gene>
    <name evidence="5" type="ORF">HOC_16076</name>
</gene>
<reference evidence="5 6" key="1">
    <citation type="journal article" date="2014" name="Antonie Van Leeuwenhoek">
        <title>Hyphomonas beringensis sp. nov. and Hyphomonas chukchiensis sp. nov., isolated from surface seawater of the Bering Sea and Chukchi Sea.</title>
        <authorList>
            <person name="Li C."/>
            <person name="Lai Q."/>
            <person name="Li G."/>
            <person name="Dong C."/>
            <person name="Wang J."/>
            <person name="Liao Y."/>
            <person name="Shao Z."/>
        </authorList>
    </citation>
    <scope>NUCLEOTIDE SEQUENCE [LARGE SCALE GENOMIC DNA]</scope>
    <source>
        <strain evidence="5 6">SCH89</strain>
    </source>
</reference>
<evidence type="ECO:0008006" key="7">
    <source>
        <dbReference type="Google" id="ProtNLM"/>
    </source>
</evidence>
<dbReference type="Pfam" id="PF09394">
    <property type="entry name" value="Inhibitor_I42"/>
    <property type="match status" value="1"/>
</dbReference>
<dbReference type="AlphaFoldDB" id="A0A059G3G3"/>
<keyword evidence="2" id="KW-0789">Thiol protease inhibitor</keyword>
<keyword evidence="6" id="KW-1185">Reference proteome</keyword>
<dbReference type="SUPFAM" id="SSF141066">
    <property type="entry name" value="ICP-like"/>
    <property type="match status" value="1"/>
</dbReference>
<dbReference type="Pfam" id="PF06114">
    <property type="entry name" value="Peptidase_M78"/>
    <property type="match status" value="1"/>
</dbReference>
<dbReference type="GO" id="GO:0004869">
    <property type="term" value="F:cysteine-type endopeptidase inhibitor activity"/>
    <property type="evidence" value="ECO:0007669"/>
    <property type="project" value="UniProtKB-KW"/>
</dbReference>